<evidence type="ECO:0000313" key="9">
    <source>
        <dbReference type="EMBL" id="KZD71215.1"/>
    </source>
</evidence>
<name>A0A164QET5_BACCE</name>
<dbReference type="PROSITE" id="PS51898">
    <property type="entry name" value="TYR_RECOMBINASE"/>
    <property type="match status" value="1"/>
</dbReference>
<feature type="domain" description="Tyr recombinase" evidence="7">
    <location>
        <begin position="107"/>
        <end position="286"/>
    </location>
</feature>
<evidence type="ECO:0000256" key="2">
    <source>
        <dbReference type="ARBA" id="ARBA00022908"/>
    </source>
</evidence>
<protein>
    <submittedName>
        <fullName evidence="9">DNA integration/recombination/inversion protein</fullName>
    </submittedName>
</protein>
<evidence type="ECO:0000313" key="10">
    <source>
        <dbReference type="Proteomes" id="UP000076482"/>
    </source>
</evidence>
<dbReference type="GO" id="GO:0006310">
    <property type="term" value="P:DNA recombination"/>
    <property type="evidence" value="ECO:0007669"/>
    <property type="project" value="UniProtKB-KW"/>
</dbReference>
<comment type="similarity">
    <text evidence="1">Belongs to the 'phage' integrase family.</text>
</comment>
<keyword evidence="4" id="KW-0233">DNA recombination</keyword>
<dbReference type="AlphaFoldDB" id="A0A164QET5"/>
<dbReference type="InterPro" id="IPR002104">
    <property type="entry name" value="Integrase_catalytic"/>
</dbReference>
<keyword evidence="2" id="KW-0229">DNA integration</keyword>
<evidence type="ECO:0000256" key="5">
    <source>
        <dbReference type="PROSITE-ProRule" id="PRU01248"/>
    </source>
</evidence>
<dbReference type="InterPro" id="IPR044068">
    <property type="entry name" value="CB"/>
</dbReference>
<feature type="coiled-coil region" evidence="6">
    <location>
        <begin position="278"/>
        <end position="305"/>
    </location>
</feature>
<dbReference type="Pfam" id="PF00589">
    <property type="entry name" value="Phage_integrase"/>
    <property type="match status" value="1"/>
</dbReference>
<dbReference type="SUPFAM" id="SSF56349">
    <property type="entry name" value="DNA breaking-rejoining enzymes"/>
    <property type="match status" value="1"/>
</dbReference>
<dbReference type="PANTHER" id="PTHR30349">
    <property type="entry name" value="PHAGE INTEGRASE-RELATED"/>
    <property type="match status" value="1"/>
</dbReference>
<evidence type="ECO:0000256" key="1">
    <source>
        <dbReference type="ARBA" id="ARBA00008857"/>
    </source>
</evidence>
<feature type="domain" description="Core-binding (CB)" evidence="8">
    <location>
        <begin position="1"/>
        <end position="83"/>
    </location>
</feature>
<dbReference type="InterPro" id="IPR050090">
    <property type="entry name" value="Tyrosine_recombinase_XerCD"/>
</dbReference>
<dbReference type="Proteomes" id="UP000076482">
    <property type="component" value="Unassembled WGS sequence"/>
</dbReference>
<dbReference type="PATRIC" id="fig|1396.535.peg.1014"/>
<comment type="caution">
    <text evidence="9">The sequence shown here is derived from an EMBL/GenBank/DDBJ whole genome shotgun (WGS) entry which is preliminary data.</text>
</comment>
<dbReference type="RefSeq" id="WP_063260110.1">
    <property type="nucleotide sequence ID" value="NZ_LJKE01000020.1"/>
</dbReference>
<reference evidence="9 10" key="1">
    <citation type="submission" date="2015-09" db="EMBL/GenBank/DDBJ databases">
        <title>Bacillus cereus food isolates.</title>
        <authorList>
            <person name="Boekhorst J."/>
        </authorList>
    </citation>
    <scope>NUCLEOTIDE SEQUENCE [LARGE SCALE GENOMIC DNA]</scope>
    <source>
        <strain evidence="9 10">B4088</strain>
    </source>
</reference>
<keyword evidence="3 5" id="KW-0238">DNA-binding</keyword>
<evidence type="ECO:0000256" key="4">
    <source>
        <dbReference type="ARBA" id="ARBA00023172"/>
    </source>
</evidence>
<gene>
    <name evidence="9" type="ORF">B4088_0945</name>
</gene>
<dbReference type="Gene3D" id="1.10.150.130">
    <property type="match status" value="1"/>
</dbReference>
<keyword evidence="6" id="KW-0175">Coiled coil</keyword>
<dbReference type="PANTHER" id="PTHR30349:SF41">
    <property type="entry name" value="INTEGRASE_RECOMBINASE PROTEIN MJ0367-RELATED"/>
    <property type="match status" value="1"/>
</dbReference>
<dbReference type="InterPro" id="IPR013762">
    <property type="entry name" value="Integrase-like_cat_sf"/>
</dbReference>
<dbReference type="InterPro" id="IPR004107">
    <property type="entry name" value="Integrase_SAM-like_N"/>
</dbReference>
<evidence type="ECO:0000256" key="6">
    <source>
        <dbReference type="SAM" id="Coils"/>
    </source>
</evidence>
<evidence type="ECO:0000256" key="3">
    <source>
        <dbReference type="ARBA" id="ARBA00023125"/>
    </source>
</evidence>
<proteinExistence type="inferred from homology"/>
<accession>A0A164QET5</accession>
<dbReference type="EMBL" id="LJKE01000020">
    <property type="protein sequence ID" value="KZD71215.1"/>
    <property type="molecule type" value="Genomic_DNA"/>
</dbReference>
<dbReference type="Pfam" id="PF02899">
    <property type="entry name" value="Phage_int_SAM_1"/>
    <property type="match status" value="1"/>
</dbReference>
<evidence type="ECO:0000259" key="8">
    <source>
        <dbReference type="PROSITE" id="PS51900"/>
    </source>
</evidence>
<dbReference type="PROSITE" id="PS51900">
    <property type="entry name" value="CB"/>
    <property type="match status" value="1"/>
</dbReference>
<dbReference type="GO" id="GO:0003677">
    <property type="term" value="F:DNA binding"/>
    <property type="evidence" value="ECO:0007669"/>
    <property type="project" value="UniProtKB-UniRule"/>
</dbReference>
<evidence type="ECO:0000259" key="7">
    <source>
        <dbReference type="PROSITE" id="PS51898"/>
    </source>
</evidence>
<dbReference type="GO" id="GO:0015074">
    <property type="term" value="P:DNA integration"/>
    <property type="evidence" value="ECO:0007669"/>
    <property type="project" value="UniProtKB-KW"/>
</dbReference>
<dbReference type="Gene3D" id="1.10.443.10">
    <property type="entry name" value="Intergrase catalytic core"/>
    <property type="match status" value="1"/>
</dbReference>
<organism evidence="9 10">
    <name type="scientific">Bacillus cereus</name>
    <dbReference type="NCBI Taxonomy" id="1396"/>
    <lineage>
        <taxon>Bacteria</taxon>
        <taxon>Bacillati</taxon>
        <taxon>Bacillota</taxon>
        <taxon>Bacilli</taxon>
        <taxon>Bacillales</taxon>
        <taxon>Bacillaceae</taxon>
        <taxon>Bacillus</taxon>
        <taxon>Bacillus cereus group</taxon>
    </lineage>
</organism>
<dbReference type="InterPro" id="IPR011010">
    <property type="entry name" value="DNA_brk_join_enz"/>
</dbReference>
<sequence length="305" mass="35230">MEEYLENYTYFLEGANRSQNTIRSYSTIINELFTYLESKNITNVEEIKTVHLDTYQASLRKKNSTGTVKTKMTVIGGFMNYLQSREYIEKNPKKAMIPVKVKDSDKKKKFNLNTKQALKLIEKTEENSIPMMKVRNKIMMVSFLFFGLRISELAALKISDVSLKEKTIHVIGKGDKLREIPIPQSIIEDLKAYMKTKDPNGYFFTVKKTSKPLGERAIRDLVYQHAEKAGFKFHIHPHALRRSTATILSDDGLDITSIQYLLGHESINTTAIYINRDKEKVKEEIRQASSLAKEYKKQKSNKKAR</sequence>
<dbReference type="InterPro" id="IPR010998">
    <property type="entry name" value="Integrase_recombinase_N"/>
</dbReference>